<comment type="caution">
    <text evidence="1">Lacks conserved residue(s) required for the propagation of feature annotation.</text>
</comment>
<protein>
    <submittedName>
        <fullName evidence="3">Response regulator receiver protein</fullName>
    </submittedName>
</protein>
<sequence>MGVAMKISIVSLNTKHLDEMRRFTEVDINRDVKVFPGGMEMLAPVADQFHPDILIFECDEQDLTDFSALSRLNLRHPDITVILLSNIQASETLLSAMRAGVREVLPSPANREALNLAISRVEEKRMLQNSARPKGKVFAFIPCKGGSGSTFLSTNLAYNLATQEDKNVILIDLNLQFGDAALFVTDHKPSVNLAEVARQIHRMDASFLASSLITVLPNLGILAAPDDPVQAMEVTPAHIDTLVNLARNHYDVIILDIGRALDPVSIKALDHADIVFPVLQITLPFVRDARRLLDVLRSLGYSRDKIKLLVNRYEKGGEINLEDVEKTLGLPVFKTIPNSFRAVAASVNQGIPIAKLSPNNPVTRTIQELSKSLVSEASSGESWWGNLLNHFKGGETSKKVIADPSMTRPISSTRE</sequence>
<dbReference type="InterPro" id="IPR050625">
    <property type="entry name" value="ParA/MinD_ATPase"/>
</dbReference>
<keyword evidence="4" id="KW-1185">Reference proteome</keyword>
<feature type="domain" description="Response regulatory" evidence="2">
    <location>
        <begin position="6"/>
        <end position="122"/>
    </location>
</feature>
<comment type="caution">
    <text evidence="3">The sequence shown here is derived from an EMBL/GenBank/DDBJ whole genome shotgun (WGS) entry which is preliminary data.</text>
</comment>
<dbReference type="eggNOG" id="COG2197">
    <property type="taxonomic scope" value="Bacteria"/>
</dbReference>
<dbReference type="Pfam" id="PF13614">
    <property type="entry name" value="AAA_31"/>
    <property type="match status" value="1"/>
</dbReference>
<dbReference type="GO" id="GO:0005524">
    <property type="term" value="F:ATP binding"/>
    <property type="evidence" value="ECO:0007669"/>
    <property type="project" value="TreeGrafter"/>
</dbReference>
<dbReference type="EMBL" id="ACIS01000002">
    <property type="protein sequence ID" value="EEG09811.1"/>
    <property type="molecule type" value="Genomic_DNA"/>
</dbReference>
<gene>
    <name evidence="3" type="ORF">FuraDRAFT_0827</name>
</gene>
<dbReference type="PROSITE" id="PS50110">
    <property type="entry name" value="RESPONSE_REGULATORY"/>
    <property type="match status" value="1"/>
</dbReference>
<dbReference type="Proteomes" id="UP000003165">
    <property type="component" value="Unassembled WGS sequence"/>
</dbReference>
<dbReference type="AlphaFoldDB" id="B9YZS8"/>
<reference evidence="3 4" key="1">
    <citation type="submission" date="2009-02" db="EMBL/GenBank/DDBJ databases">
        <title>Sequencing of the draft genome and assembly of Lutiella nitroferrum 2002.</title>
        <authorList>
            <consortium name="US DOE Joint Genome Institute (JGI-PGF)"/>
            <person name="Lucas S."/>
            <person name="Copeland A."/>
            <person name="Lapidus A."/>
            <person name="Glavina del Rio T."/>
            <person name="Tice H."/>
            <person name="Bruce D."/>
            <person name="Goodwin L."/>
            <person name="Pitluck S."/>
            <person name="Larimer F."/>
            <person name="Land M.L."/>
            <person name="Hauser L."/>
            <person name="Coates J.D."/>
        </authorList>
    </citation>
    <scope>NUCLEOTIDE SEQUENCE [LARGE SCALE GENOMIC DNA]</scope>
    <source>
        <strain evidence="3 4">2002</strain>
    </source>
</reference>
<dbReference type="Gene3D" id="3.40.50.2300">
    <property type="match status" value="1"/>
</dbReference>
<dbReference type="SUPFAM" id="SSF52540">
    <property type="entry name" value="P-loop containing nucleoside triphosphate hydrolases"/>
    <property type="match status" value="1"/>
</dbReference>
<dbReference type="InterPro" id="IPR025669">
    <property type="entry name" value="AAA_dom"/>
</dbReference>
<dbReference type="InterPro" id="IPR001789">
    <property type="entry name" value="Sig_transdc_resp-reg_receiver"/>
</dbReference>
<evidence type="ECO:0000256" key="1">
    <source>
        <dbReference type="PROSITE-ProRule" id="PRU00169"/>
    </source>
</evidence>
<dbReference type="InterPro" id="IPR011006">
    <property type="entry name" value="CheY-like_superfamily"/>
</dbReference>
<dbReference type="SUPFAM" id="SSF52172">
    <property type="entry name" value="CheY-like"/>
    <property type="match status" value="1"/>
</dbReference>
<evidence type="ECO:0000259" key="2">
    <source>
        <dbReference type="PROSITE" id="PS50110"/>
    </source>
</evidence>
<dbReference type="PANTHER" id="PTHR43384">
    <property type="entry name" value="SEPTUM SITE-DETERMINING PROTEIN MIND HOMOLOG, CHLOROPLASTIC-RELATED"/>
    <property type="match status" value="1"/>
</dbReference>
<organism evidence="3 4">
    <name type="scientific">Pseudogulbenkiania ferrooxidans 2002</name>
    <dbReference type="NCBI Taxonomy" id="279714"/>
    <lineage>
        <taxon>Bacteria</taxon>
        <taxon>Pseudomonadati</taxon>
        <taxon>Pseudomonadota</taxon>
        <taxon>Betaproteobacteria</taxon>
        <taxon>Neisseriales</taxon>
        <taxon>Chromobacteriaceae</taxon>
        <taxon>Pseudogulbenkiania</taxon>
    </lineage>
</organism>
<dbReference type="GO" id="GO:0000160">
    <property type="term" value="P:phosphorelay signal transduction system"/>
    <property type="evidence" value="ECO:0007669"/>
    <property type="project" value="InterPro"/>
</dbReference>
<proteinExistence type="predicted"/>
<dbReference type="eggNOG" id="COG4963">
    <property type="taxonomic scope" value="Bacteria"/>
</dbReference>
<dbReference type="GO" id="GO:0051782">
    <property type="term" value="P:negative regulation of cell division"/>
    <property type="evidence" value="ECO:0007669"/>
    <property type="project" value="TreeGrafter"/>
</dbReference>
<dbReference type="GO" id="GO:0009898">
    <property type="term" value="C:cytoplasmic side of plasma membrane"/>
    <property type="evidence" value="ECO:0007669"/>
    <property type="project" value="TreeGrafter"/>
</dbReference>
<evidence type="ECO:0000313" key="3">
    <source>
        <dbReference type="EMBL" id="EEG09811.1"/>
    </source>
</evidence>
<dbReference type="GO" id="GO:0016887">
    <property type="term" value="F:ATP hydrolysis activity"/>
    <property type="evidence" value="ECO:0007669"/>
    <property type="project" value="TreeGrafter"/>
</dbReference>
<dbReference type="InterPro" id="IPR027417">
    <property type="entry name" value="P-loop_NTPase"/>
</dbReference>
<dbReference type="GO" id="GO:0005829">
    <property type="term" value="C:cytosol"/>
    <property type="evidence" value="ECO:0007669"/>
    <property type="project" value="TreeGrafter"/>
</dbReference>
<dbReference type="PANTHER" id="PTHR43384:SF13">
    <property type="entry name" value="SLR0110 PROTEIN"/>
    <property type="match status" value="1"/>
</dbReference>
<evidence type="ECO:0000313" key="4">
    <source>
        <dbReference type="Proteomes" id="UP000003165"/>
    </source>
</evidence>
<accession>B9YZS8</accession>
<name>B9YZS8_9NEIS</name>
<dbReference type="Gene3D" id="3.40.50.300">
    <property type="entry name" value="P-loop containing nucleotide triphosphate hydrolases"/>
    <property type="match status" value="1"/>
</dbReference>